<dbReference type="Proteomes" id="UP000265566">
    <property type="component" value="Chromosome 8"/>
</dbReference>
<organism evidence="1">
    <name type="scientific">Medicago truncatula</name>
    <name type="common">Barrel medic</name>
    <name type="synonym">Medicago tribuloides</name>
    <dbReference type="NCBI Taxonomy" id="3880"/>
    <lineage>
        <taxon>Eukaryota</taxon>
        <taxon>Viridiplantae</taxon>
        <taxon>Streptophyta</taxon>
        <taxon>Embryophyta</taxon>
        <taxon>Tracheophyta</taxon>
        <taxon>Spermatophyta</taxon>
        <taxon>Magnoliopsida</taxon>
        <taxon>eudicotyledons</taxon>
        <taxon>Gunneridae</taxon>
        <taxon>Pentapetalae</taxon>
        <taxon>rosids</taxon>
        <taxon>fabids</taxon>
        <taxon>Fabales</taxon>
        <taxon>Fabaceae</taxon>
        <taxon>Papilionoideae</taxon>
        <taxon>50 kb inversion clade</taxon>
        <taxon>NPAAA clade</taxon>
        <taxon>Hologalegina</taxon>
        <taxon>IRL clade</taxon>
        <taxon>Trifolieae</taxon>
        <taxon>Medicago</taxon>
    </lineage>
</organism>
<comment type="caution">
    <text evidence="1">The sequence shown here is derived from an EMBL/GenBank/DDBJ whole genome shotgun (WGS) entry which is preliminary data.</text>
</comment>
<dbReference type="EMBL" id="PSQE01000008">
    <property type="protein sequence ID" value="RHN43632.1"/>
    <property type="molecule type" value="Genomic_DNA"/>
</dbReference>
<protein>
    <submittedName>
        <fullName evidence="1">Uncharacterized protein</fullName>
    </submittedName>
</protein>
<proteinExistence type="predicted"/>
<reference evidence="1" key="1">
    <citation type="journal article" date="2018" name="Nat. Plants">
        <title>Whole-genome landscape of Medicago truncatula symbiotic genes.</title>
        <authorList>
            <person name="Pecrix Y."/>
            <person name="Gamas P."/>
            <person name="Carrere S."/>
        </authorList>
    </citation>
    <scope>NUCLEOTIDE SEQUENCE</scope>
    <source>
        <tissue evidence="1">Leaves</tissue>
    </source>
</reference>
<evidence type="ECO:0000313" key="1">
    <source>
        <dbReference type="EMBL" id="RHN43632.1"/>
    </source>
</evidence>
<dbReference type="Gramene" id="rna50241">
    <property type="protein sequence ID" value="RHN43632.1"/>
    <property type="gene ID" value="gene50241"/>
</dbReference>
<accession>A0A396GR60</accession>
<name>A0A396GR60_MEDTR</name>
<gene>
    <name evidence="1" type="ORF">MtrunA17_Chr8g0390011</name>
</gene>
<sequence>MEFDGEFLSFEETVVGVAALKFEVDIPRKSGCYLLQPFEYRSVVGNSVLPFGPEIQTVGYVFLPLEKVMFGIVDVLPFEKETQKAGCVFHQFEYQSVEGNFEIQTIGYVFLQLEKNVFGISEVLPFEMETQKVGCALQPSEQKAVVGAVVDAHKLGYVFYPIEKGTLPVVDGMQVLDGNCIQFGSYLAASQSLRLSQHF</sequence>
<dbReference type="AlphaFoldDB" id="A0A396GR60"/>